<dbReference type="Pfam" id="PF05977">
    <property type="entry name" value="MFS_3"/>
    <property type="match status" value="1"/>
</dbReference>
<dbReference type="GO" id="GO:0022857">
    <property type="term" value="F:transmembrane transporter activity"/>
    <property type="evidence" value="ECO:0007669"/>
    <property type="project" value="InterPro"/>
</dbReference>
<proteinExistence type="predicted"/>
<evidence type="ECO:0000259" key="8">
    <source>
        <dbReference type="PROSITE" id="PS50850"/>
    </source>
</evidence>
<evidence type="ECO:0000256" key="4">
    <source>
        <dbReference type="ARBA" id="ARBA00022692"/>
    </source>
</evidence>
<dbReference type="RefSeq" id="WP_263038668.1">
    <property type="nucleotide sequence ID" value="NZ_JAOTPL010000019.1"/>
</dbReference>
<dbReference type="GO" id="GO:0005886">
    <property type="term" value="C:plasma membrane"/>
    <property type="evidence" value="ECO:0007669"/>
    <property type="project" value="UniProtKB-SubCell"/>
</dbReference>
<comment type="subcellular location">
    <subcellularLocation>
        <location evidence="1">Cell membrane</location>
        <topology evidence="1">Multi-pass membrane protein</topology>
    </subcellularLocation>
</comment>
<dbReference type="CDD" id="cd06173">
    <property type="entry name" value="MFS_MefA_like"/>
    <property type="match status" value="1"/>
</dbReference>
<keyword evidence="10" id="KW-1185">Reference proteome</keyword>
<evidence type="ECO:0000256" key="1">
    <source>
        <dbReference type="ARBA" id="ARBA00004651"/>
    </source>
</evidence>
<dbReference type="EMBL" id="JAOTPL010000019">
    <property type="protein sequence ID" value="MCU7695182.1"/>
    <property type="molecule type" value="Genomic_DNA"/>
</dbReference>
<keyword evidence="5 7" id="KW-1133">Transmembrane helix</keyword>
<gene>
    <name evidence="9" type="ORF">OD355_11695</name>
</gene>
<feature type="transmembrane region" description="Helical" evidence="7">
    <location>
        <begin position="117"/>
        <end position="149"/>
    </location>
</feature>
<name>A0AAE3IN64_9BACT</name>
<evidence type="ECO:0000256" key="3">
    <source>
        <dbReference type="ARBA" id="ARBA00022475"/>
    </source>
</evidence>
<feature type="transmembrane region" description="Helical" evidence="7">
    <location>
        <begin position="20"/>
        <end position="46"/>
    </location>
</feature>
<evidence type="ECO:0000313" key="9">
    <source>
        <dbReference type="EMBL" id="MCU7695182.1"/>
    </source>
</evidence>
<dbReference type="Proteomes" id="UP001209317">
    <property type="component" value="Unassembled WGS sequence"/>
</dbReference>
<evidence type="ECO:0000256" key="6">
    <source>
        <dbReference type="ARBA" id="ARBA00023136"/>
    </source>
</evidence>
<dbReference type="AlphaFoldDB" id="A0AAE3IN64"/>
<keyword evidence="6 7" id="KW-0472">Membrane</keyword>
<evidence type="ECO:0000256" key="5">
    <source>
        <dbReference type="ARBA" id="ARBA00022989"/>
    </source>
</evidence>
<feature type="transmembrane region" description="Helical" evidence="7">
    <location>
        <begin position="329"/>
        <end position="351"/>
    </location>
</feature>
<organism evidence="9 10">
    <name type="scientific">Haoranjiania flava</name>
    <dbReference type="NCBI Taxonomy" id="1856322"/>
    <lineage>
        <taxon>Bacteria</taxon>
        <taxon>Pseudomonadati</taxon>
        <taxon>Bacteroidota</taxon>
        <taxon>Chitinophagia</taxon>
        <taxon>Chitinophagales</taxon>
        <taxon>Chitinophagaceae</taxon>
        <taxon>Haoranjiania</taxon>
    </lineage>
</organism>
<evidence type="ECO:0000256" key="7">
    <source>
        <dbReference type="SAM" id="Phobius"/>
    </source>
</evidence>
<protein>
    <submittedName>
        <fullName evidence="9">MFS transporter</fullName>
    </submittedName>
</protein>
<dbReference type="SUPFAM" id="SSF103473">
    <property type="entry name" value="MFS general substrate transporter"/>
    <property type="match status" value="1"/>
</dbReference>
<sequence length="426" mass="46581">MMFRTQSFLQKNPVLRNKEYLTFIFIRFGLSFALTMQFTIVAYWIYHITGGSKLALGFIGLAEVVPVICFSLFSGYLVDLKEKRNLLSAVVSCYVVIGLGLFYLTTSYAASHLPKSWVIGLIYFFIFLGGILRTFLGPTAFSLIGLILPRQQYANGVSWSSMAWQIGTVSGPLTGGTLIAASGIETGMAVVLITEMIMLALVFRIAKKPVMKTTREPVLQSIGEGVKFILKTPELLGAQLLDMFSVLFGGAVALLPAVQAEFFPQTEAFFSGARAFGFLRAAPGIGALLSLMMIAFFPLRTHPGKKLFIAVAGFGISIIVFGLSRNFYLSFFILILSGIFDAVSVVIRSTILQLVTPDDMRGRIASVNTMFISSSNELGDFESGVMANWLGTSRAIVVGGCLTLGVVITTFFYNPKLKNFQFRGQE</sequence>
<dbReference type="InterPro" id="IPR036259">
    <property type="entry name" value="MFS_trans_sf"/>
</dbReference>
<feature type="transmembrane region" description="Helical" evidence="7">
    <location>
        <begin position="278"/>
        <end position="299"/>
    </location>
</feature>
<reference evidence="9" key="1">
    <citation type="submission" date="2022-10" db="EMBL/GenBank/DDBJ databases">
        <authorList>
            <person name="Kim H.S."/>
            <person name="Kim J.-S."/>
            <person name="Suh M.K."/>
            <person name="Eom M.K."/>
            <person name="Lee J.-S."/>
        </authorList>
    </citation>
    <scope>NUCLEOTIDE SEQUENCE</scope>
    <source>
        <strain evidence="9">LIP-5</strain>
    </source>
</reference>
<keyword evidence="4 7" id="KW-0812">Transmembrane</keyword>
<feature type="transmembrane region" description="Helical" evidence="7">
    <location>
        <begin position="161"/>
        <end position="181"/>
    </location>
</feature>
<feature type="transmembrane region" description="Helical" evidence="7">
    <location>
        <begin position="187"/>
        <end position="206"/>
    </location>
</feature>
<dbReference type="PANTHER" id="PTHR23513">
    <property type="entry name" value="INTEGRAL MEMBRANE EFFLUX PROTEIN-RELATED"/>
    <property type="match status" value="1"/>
</dbReference>
<accession>A0AAE3IN64</accession>
<feature type="transmembrane region" description="Helical" evidence="7">
    <location>
        <begin position="395"/>
        <end position="413"/>
    </location>
</feature>
<evidence type="ECO:0000256" key="2">
    <source>
        <dbReference type="ARBA" id="ARBA00022448"/>
    </source>
</evidence>
<feature type="domain" description="Major facilitator superfamily (MFS) profile" evidence="8">
    <location>
        <begin position="231"/>
        <end position="426"/>
    </location>
</feature>
<evidence type="ECO:0000313" key="10">
    <source>
        <dbReference type="Proteomes" id="UP001209317"/>
    </source>
</evidence>
<keyword evidence="2" id="KW-0813">Transport</keyword>
<feature type="transmembrane region" description="Helical" evidence="7">
    <location>
        <begin position="306"/>
        <end position="323"/>
    </location>
</feature>
<feature type="transmembrane region" description="Helical" evidence="7">
    <location>
        <begin position="58"/>
        <end position="78"/>
    </location>
</feature>
<dbReference type="PROSITE" id="PS50850">
    <property type="entry name" value="MFS"/>
    <property type="match status" value="1"/>
</dbReference>
<dbReference type="PANTHER" id="PTHR23513:SF9">
    <property type="entry name" value="ENTEROBACTIN EXPORTER ENTS"/>
    <property type="match status" value="1"/>
</dbReference>
<dbReference type="InterPro" id="IPR020846">
    <property type="entry name" value="MFS_dom"/>
</dbReference>
<dbReference type="InterPro" id="IPR010290">
    <property type="entry name" value="TM_effector"/>
</dbReference>
<comment type="caution">
    <text evidence="9">The sequence shown here is derived from an EMBL/GenBank/DDBJ whole genome shotgun (WGS) entry which is preliminary data.</text>
</comment>
<feature type="transmembrane region" description="Helical" evidence="7">
    <location>
        <begin position="85"/>
        <end position="105"/>
    </location>
</feature>
<keyword evidence="3" id="KW-1003">Cell membrane</keyword>
<dbReference type="Gene3D" id="1.20.1250.20">
    <property type="entry name" value="MFS general substrate transporter like domains"/>
    <property type="match status" value="1"/>
</dbReference>